<dbReference type="InterPro" id="IPR007035">
    <property type="entry name" value="Peptidase_M55"/>
</dbReference>
<evidence type="ECO:0000313" key="2">
    <source>
        <dbReference type="Proteomes" id="UP001595829"/>
    </source>
</evidence>
<dbReference type="Pfam" id="PF04951">
    <property type="entry name" value="Peptidase_M55"/>
    <property type="match status" value="1"/>
</dbReference>
<protein>
    <submittedName>
        <fullName evidence="1">M55 family metallopeptidase</fullName>
    </submittedName>
</protein>
<keyword evidence="2" id="KW-1185">Reference proteome</keyword>
<dbReference type="PIRSF" id="PIRSF015853">
    <property type="entry name" value="Pep_DppA"/>
    <property type="match status" value="1"/>
</dbReference>
<name>A0ABV9XDB5_9ACTN</name>
<dbReference type="InterPro" id="IPR027476">
    <property type="entry name" value="DppA_N"/>
</dbReference>
<dbReference type="Gene3D" id="3.30.1360.130">
    <property type="entry name" value="Dipeptide transport protein"/>
    <property type="match status" value="1"/>
</dbReference>
<dbReference type="Gene3D" id="3.40.50.10780">
    <property type="entry name" value="Dipeptide transport protein"/>
    <property type="match status" value="1"/>
</dbReference>
<comment type="caution">
    <text evidence="1">The sequence shown here is derived from an EMBL/GenBank/DDBJ whole genome shotgun (WGS) entry which is preliminary data.</text>
</comment>
<evidence type="ECO:0000313" key="1">
    <source>
        <dbReference type="EMBL" id="MFC5021943.1"/>
    </source>
</evidence>
<dbReference type="CDD" id="cd08663">
    <property type="entry name" value="DAP_dppA_1"/>
    <property type="match status" value="1"/>
</dbReference>
<reference evidence="2" key="1">
    <citation type="journal article" date="2019" name="Int. J. Syst. Evol. Microbiol.">
        <title>The Global Catalogue of Microorganisms (GCM) 10K type strain sequencing project: providing services to taxonomists for standard genome sequencing and annotation.</title>
        <authorList>
            <consortium name="The Broad Institute Genomics Platform"/>
            <consortium name="The Broad Institute Genome Sequencing Center for Infectious Disease"/>
            <person name="Wu L."/>
            <person name="Ma J."/>
        </authorList>
    </citation>
    <scope>NUCLEOTIDE SEQUENCE [LARGE SCALE GENOMIC DNA]</scope>
    <source>
        <strain evidence="2">CGMCC 4.1648</strain>
    </source>
</reference>
<dbReference type="RefSeq" id="WP_345687404.1">
    <property type="nucleotide sequence ID" value="NZ_BAABIT010000001.1"/>
</dbReference>
<organism evidence="1 2">
    <name type="scientific">Streptomyces coeruleoprunus</name>
    <dbReference type="NCBI Taxonomy" id="285563"/>
    <lineage>
        <taxon>Bacteria</taxon>
        <taxon>Bacillati</taxon>
        <taxon>Actinomycetota</taxon>
        <taxon>Actinomycetes</taxon>
        <taxon>Kitasatosporales</taxon>
        <taxon>Streptomycetaceae</taxon>
        <taxon>Streptomyces</taxon>
    </lineage>
</organism>
<proteinExistence type="predicted"/>
<sequence>MKILISADMEGATGVTWPADVLPGTPQWERCRALFTSDVNAAVLGFLDGGADEVLVNEAHWTMRNLLLERLDDRAQMLTGRHKALSMVEGVQYGDVDGVAFVGYHTGAGSEGVLAHTYLANSVTGVWLNGVRASEGLLNAHVVAEYGVPVVLVTGDDRTCEDALTYAPEARKVAVKDCVSRYAAVCRTPARTAADIREAAKDATRLAVRYEPVRGGPFTVELEFDADHLAAAATVVPGTAVSGERRIAFTSETMYEAIRTFKAVTTIVSAATEEQYG</sequence>
<accession>A0ABV9XDB5</accession>
<gene>
    <name evidence="1" type="ORF">ACFPM3_07315</name>
</gene>
<dbReference type="Proteomes" id="UP001595829">
    <property type="component" value="Unassembled WGS sequence"/>
</dbReference>
<dbReference type="InterPro" id="IPR036177">
    <property type="entry name" value="Peptidase_M55_sf"/>
</dbReference>
<dbReference type="SUPFAM" id="SSF63992">
    <property type="entry name" value="Dipeptide transport protein"/>
    <property type="match status" value="1"/>
</dbReference>
<dbReference type="EMBL" id="JBHSJD010000005">
    <property type="protein sequence ID" value="MFC5021943.1"/>
    <property type="molecule type" value="Genomic_DNA"/>
</dbReference>